<keyword evidence="2" id="KW-1185">Reference proteome</keyword>
<reference evidence="1 2" key="1">
    <citation type="submission" date="2019-11" db="EMBL/GenBank/DDBJ databases">
        <authorList>
            <person name="Lewis R."/>
            <person name="Clooney A.G."/>
            <person name="Stockdale S.R."/>
            <person name="Buttimer C."/>
            <person name="Draper L.A."/>
            <person name="Ross R.P."/>
            <person name="Hill C."/>
        </authorList>
    </citation>
    <scope>NUCLEOTIDE SEQUENCE [LARGE SCALE GENOMIC DNA]</scope>
</reference>
<name>A0A6B7ZFW1_9CAUD</name>
<proteinExistence type="predicted"/>
<evidence type="ECO:0000313" key="2">
    <source>
        <dbReference type="Proteomes" id="UP000464669"/>
    </source>
</evidence>
<dbReference type="EMBL" id="MN642089">
    <property type="protein sequence ID" value="QGH72011.1"/>
    <property type="molecule type" value="Genomic_DNA"/>
</dbReference>
<protein>
    <submittedName>
        <fullName evidence="1">Uncharacterized protein</fullName>
    </submittedName>
</protein>
<organism evidence="1 2">
    <name type="scientific">Klebsiella phage N1M2</name>
    <dbReference type="NCBI Taxonomy" id="2664939"/>
    <lineage>
        <taxon>Viruses</taxon>
        <taxon>Duplodnaviria</taxon>
        <taxon>Heunggongvirae</taxon>
        <taxon>Uroviricota</taxon>
        <taxon>Caudoviricetes</taxon>
        <taxon>Chimalliviridae</taxon>
        <taxon>Nimduovirus</taxon>
        <taxon>Nimduovirus N1M2</taxon>
    </lineage>
</organism>
<gene>
    <name evidence="1" type="ORF">N1M2_148</name>
</gene>
<accession>A0A6B7ZFW1</accession>
<dbReference type="Proteomes" id="UP000464669">
    <property type="component" value="Segment"/>
</dbReference>
<sequence>MGTTTAVINAHISEQLTGLMHSFGNLFVHVSGEGKVDFRAPGMGSGWLGMIKVILSGDVGCMKPYKGYDTCAFDQAIEYLMDLDMAPHLNSSINEEYLVDRETWVKFIQGIKEECSFVGKPLPKYTFELKTADEKHVITTIVLEPMCNGFVVGEYQASKEAEYIGIIEDYDQPKIDACFIQCEGKEYEIELDKLVHYRHRKYQPRKGDYLLFNNDKGVYVILPQEDYSIH</sequence>
<evidence type="ECO:0000313" key="1">
    <source>
        <dbReference type="EMBL" id="QGH72011.1"/>
    </source>
</evidence>